<sequence length="297" mass="36065">MKQINKIQQFLKFLYLKKFNIIQLYEGLQLTASNKTGFNQQINSSLLDNFFKLQWKLIKFLRFCFCFVELITNLRDMYFGIYYGDICNELGFDRKDLCYQIIEGNLELGIFNVEQYYLQYFRYQLSINQNYQIAYDPYIYQLDQSLYNYIRKSVDQVQSYQLSMMTNQMDSTLNIQLILVIIFILVLLLIFVIYWFPFLTSTKSQINQNIQMLNMIPKMQLKIIRQLEDLQRIQLRIRIFKIYYLIILFPFIYQIIVQNSRLTIIYQIFQIMSQKNQIKKKSIQTKGLDNNFSQKHF</sequence>
<dbReference type="EMBL" id="CAJJDM010000021">
    <property type="protein sequence ID" value="CAD8055652.1"/>
    <property type="molecule type" value="Genomic_DNA"/>
</dbReference>
<protein>
    <recommendedName>
        <fullName evidence="4">Transmembrane protein</fullName>
    </recommendedName>
</protein>
<keyword evidence="3" id="KW-1185">Reference proteome</keyword>
<comment type="caution">
    <text evidence="2">The sequence shown here is derived from an EMBL/GenBank/DDBJ whole genome shotgun (WGS) entry which is preliminary data.</text>
</comment>
<gene>
    <name evidence="2" type="ORF">PPRIM_AZ9-3.1.T0230288</name>
</gene>
<accession>A0A8S1KR01</accession>
<organism evidence="2 3">
    <name type="scientific">Paramecium primaurelia</name>
    <dbReference type="NCBI Taxonomy" id="5886"/>
    <lineage>
        <taxon>Eukaryota</taxon>
        <taxon>Sar</taxon>
        <taxon>Alveolata</taxon>
        <taxon>Ciliophora</taxon>
        <taxon>Intramacronucleata</taxon>
        <taxon>Oligohymenophorea</taxon>
        <taxon>Peniculida</taxon>
        <taxon>Parameciidae</taxon>
        <taxon>Paramecium</taxon>
    </lineage>
</organism>
<evidence type="ECO:0008006" key="4">
    <source>
        <dbReference type="Google" id="ProtNLM"/>
    </source>
</evidence>
<keyword evidence="1" id="KW-0812">Transmembrane</keyword>
<reference evidence="2" key="1">
    <citation type="submission" date="2021-01" db="EMBL/GenBank/DDBJ databases">
        <authorList>
            <consortium name="Genoscope - CEA"/>
            <person name="William W."/>
        </authorList>
    </citation>
    <scope>NUCLEOTIDE SEQUENCE</scope>
</reference>
<proteinExistence type="predicted"/>
<keyword evidence="1" id="KW-1133">Transmembrane helix</keyword>
<evidence type="ECO:0000256" key="1">
    <source>
        <dbReference type="SAM" id="Phobius"/>
    </source>
</evidence>
<keyword evidence="1" id="KW-0472">Membrane</keyword>
<evidence type="ECO:0000313" key="2">
    <source>
        <dbReference type="EMBL" id="CAD8055652.1"/>
    </source>
</evidence>
<evidence type="ECO:0000313" key="3">
    <source>
        <dbReference type="Proteomes" id="UP000688137"/>
    </source>
</evidence>
<feature type="transmembrane region" description="Helical" evidence="1">
    <location>
        <begin position="173"/>
        <end position="196"/>
    </location>
</feature>
<name>A0A8S1KR01_PARPR</name>
<dbReference type="Proteomes" id="UP000688137">
    <property type="component" value="Unassembled WGS sequence"/>
</dbReference>
<dbReference type="AlphaFoldDB" id="A0A8S1KR01"/>
<feature type="transmembrane region" description="Helical" evidence="1">
    <location>
        <begin position="242"/>
        <end position="269"/>
    </location>
</feature>